<sequence>MHPVQDSSLHMTLPATVKKLVTEAGWGVPHPIQNTQLVYGPAIATRSRWCGGSCCAPTTTRGEARWTTRLPPHLPVGKRGGERVGVSPNPREAARYPVDVHAGPGRPRGGTTRVGPSAAFAPVAQHRRRGFSVGFRRWVHRSG</sequence>
<evidence type="ECO:0000313" key="4">
    <source>
        <dbReference type="Proteomes" id="UP000215043"/>
    </source>
</evidence>
<accession>A0A223RWZ5</accession>
<dbReference type="EMBL" id="CP022752">
    <property type="protein sequence ID" value="ASU80390.1"/>
    <property type="molecule type" value="Genomic_DNA"/>
</dbReference>
<evidence type="ECO:0000256" key="1">
    <source>
        <dbReference type="SAM" id="MobiDB-lite"/>
    </source>
</evidence>
<feature type="region of interest" description="Disordered" evidence="1">
    <location>
        <begin position="71"/>
        <end position="116"/>
    </location>
</feature>
<reference evidence="3 4" key="1">
    <citation type="submission" date="2017-08" db="EMBL/GenBank/DDBJ databases">
        <title>The complete genome sequence of moderately halophilic actinomycete Actinopolyspora erythraea YIM 90600, the producer of novel erythromycin, novel actinopolysporins A-C and tubercidin.</title>
        <authorList>
            <person name="Yin M."/>
            <person name="Tang S."/>
        </authorList>
    </citation>
    <scope>NUCLEOTIDE SEQUENCE [LARGE SCALE GENOMIC DNA]</scope>
    <source>
        <strain evidence="3 4">YIM 90600</strain>
    </source>
</reference>
<feature type="domain" description="Luciferase" evidence="2">
    <location>
        <begin position="1"/>
        <end position="39"/>
    </location>
</feature>
<dbReference type="Proteomes" id="UP000215043">
    <property type="component" value="Chromosome"/>
</dbReference>
<name>A0A223RWZ5_9ACTN</name>
<feature type="compositionally biased region" description="Low complexity" evidence="1">
    <location>
        <begin position="103"/>
        <end position="116"/>
    </location>
</feature>
<dbReference type="AlphaFoldDB" id="A0A223RWZ5"/>
<dbReference type="InterPro" id="IPR040841">
    <property type="entry name" value="Luciferase_dom"/>
</dbReference>
<organism evidence="3 4">
    <name type="scientific">Actinopolyspora erythraea</name>
    <dbReference type="NCBI Taxonomy" id="414996"/>
    <lineage>
        <taxon>Bacteria</taxon>
        <taxon>Bacillati</taxon>
        <taxon>Actinomycetota</taxon>
        <taxon>Actinomycetes</taxon>
        <taxon>Actinopolysporales</taxon>
        <taxon>Actinopolysporaceae</taxon>
        <taxon>Actinopolyspora</taxon>
    </lineage>
</organism>
<protein>
    <recommendedName>
        <fullName evidence="2">Luciferase domain-containing protein</fullName>
    </recommendedName>
</protein>
<evidence type="ECO:0000313" key="3">
    <source>
        <dbReference type="EMBL" id="ASU80390.1"/>
    </source>
</evidence>
<dbReference type="Pfam" id="PF17648">
    <property type="entry name" value="Luciferase"/>
    <property type="match status" value="1"/>
</dbReference>
<proteinExistence type="predicted"/>
<evidence type="ECO:0000259" key="2">
    <source>
        <dbReference type="Pfam" id="PF17648"/>
    </source>
</evidence>
<dbReference type="KEGG" id="aey:CDG81_21350"/>
<gene>
    <name evidence="3" type="ORF">CDG81_21350</name>
</gene>